<feature type="region of interest" description="Disordered" evidence="1">
    <location>
        <begin position="1"/>
        <end position="22"/>
    </location>
</feature>
<reference evidence="4" key="1">
    <citation type="submission" date="2016-06" db="EMBL/GenBank/DDBJ databases">
        <authorList>
            <person name="Varghese N."/>
            <person name="Submissions Spin"/>
        </authorList>
    </citation>
    <scope>NUCLEOTIDE SEQUENCE [LARGE SCALE GENOMIC DNA]</scope>
    <source>
        <strain evidence="4">DSM 45431</strain>
    </source>
</reference>
<dbReference type="InterPro" id="IPR010982">
    <property type="entry name" value="Lambda_DNA-bd_dom_sf"/>
</dbReference>
<dbReference type="Pfam" id="PF13560">
    <property type="entry name" value="HTH_31"/>
    <property type="match status" value="1"/>
</dbReference>
<dbReference type="InterPro" id="IPR041413">
    <property type="entry name" value="MLTR_LBD"/>
</dbReference>
<dbReference type="Gene3D" id="3.30.450.180">
    <property type="match status" value="1"/>
</dbReference>
<name>A0A1C6RDY2_9ACTN</name>
<dbReference type="Proteomes" id="UP000199413">
    <property type="component" value="Unassembled WGS sequence"/>
</dbReference>
<dbReference type="AlphaFoldDB" id="A0A1C6RDY2"/>
<protein>
    <submittedName>
        <fullName evidence="3">Helix-turn-helix domain-containing protein</fullName>
    </submittedName>
</protein>
<dbReference type="STRING" id="568872.GA0070624_0677"/>
<feature type="region of interest" description="Disordered" evidence="1">
    <location>
        <begin position="252"/>
        <end position="317"/>
    </location>
</feature>
<dbReference type="PANTHER" id="PTHR35010:SF2">
    <property type="entry name" value="BLL4672 PROTEIN"/>
    <property type="match status" value="1"/>
</dbReference>
<dbReference type="SUPFAM" id="SSF47413">
    <property type="entry name" value="lambda repressor-like DNA-binding domains"/>
    <property type="match status" value="1"/>
</dbReference>
<feature type="compositionally biased region" description="Basic and acidic residues" evidence="1">
    <location>
        <begin position="252"/>
        <end position="261"/>
    </location>
</feature>
<dbReference type="CDD" id="cd00093">
    <property type="entry name" value="HTH_XRE"/>
    <property type="match status" value="1"/>
</dbReference>
<accession>A0A1C6RDY2</accession>
<evidence type="ECO:0000259" key="2">
    <source>
        <dbReference type="PROSITE" id="PS50943"/>
    </source>
</evidence>
<organism evidence="3 4">
    <name type="scientific">Micromonospora rhizosphaerae</name>
    <dbReference type="NCBI Taxonomy" id="568872"/>
    <lineage>
        <taxon>Bacteria</taxon>
        <taxon>Bacillati</taxon>
        <taxon>Actinomycetota</taxon>
        <taxon>Actinomycetes</taxon>
        <taxon>Micromonosporales</taxon>
        <taxon>Micromonosporaceae</taxon>
        <taxon>Micromonospora</taxon>
    </lineage>
</organism>
<dbReference type="PANTHER" id="PTHR35010">
    <property type="entry name" value="BLL4672 PROTEIN-RELATED"/>
    <property type="match status" value="1"/>
</dbReference>
<dbReference type="GO" id="GO:0003677">
    <property type="term" value="F:DNA binding"/>
    <property type="evidence" value="ECO:0007669"/>
    <property type="project" value="InterPro"/>
</dbReference>
<gene>
    <name evidence="3" type="ORF">GA0070624_0677</name>
</gene>
<dbReference type="PROSITE" id="PS50943">
    <property type="entry name" value="HTH_CROC1"/>
    <property type="match status" value="1"/>
</dbReference>
<evidence type="ECO:0000313" key="4">
    <source>
        <dbReference type="Proteomes" id="UP000199413"/>
    </source>
</evidence>
<feature type="domain" description="HTH cro/C1-type" evidence="2">
    <location>
        <begin position="14"/>
        <end position="65"/>
    </location>
</feature>
<proteinExistence type="predicted"/>
<dbReference type="Gene3D" id="1.10.260.40">
    <property type="entry name" value="lambda repressor-like DNA-binding domains"/>
    <property type="match status" value="1"/>
</dbReference>
<evidence type="ECO:0000313" key="3">
    <source>
        <dbReference type="EMBL" id="SCL15293.1"/>
    </source>
</evidence>
<feature type="compositionally biased region" description="Polar residues" evidence="1">
    <location>
        <begin position="263"/>
        <end position="276"/>
    </location>
</feature>
<keyword evidence="4" id="KW-1185">Reference proteome</keyword>
<evidence type="ECO:0000256" key="1">
    <source>
        <dbReference type="SAM" id="MobiDB-lite"/>
    </source>
</evidence>
<dbReference type="Pfam" id="PF17765">
    <property type="entry name" value="MLTR_LBD"/>
    <property type="match status" value="1"/>
</dbReference>
<sequence length="317" mass="35335">MQPESFGLPDRGRRRSPGLRRSDLATRAGISVEYLTRIEQGRDRNPSPAVVNALADALSLDAVERNHLRHLAKITGGACAGRGRPVPPNRHVRPTVLETLQLLEPGIAFVTNRLGDVLAHTSEFELLMRGIGLLESETPNLTRYVFTDPRARTFFPDWDQVADERAFDLWLGPSAETSEWFRAELAPLAGKEFTRRLDRHLPPPHVPLRLNHPIADELRWQREKLELPRTDAQELVVLLPADDATARAIERLRRQPDERASADASSTAEKYSNANNRAGRHETPSPRLTSYRAAPDGVAISSGRRGQALSARSGSQR</sequence>
<dbReference type="EMBL" id="FMHV01000002">
    <property type="protein sequence ID" value="SCL15293.1"/>
    <property type="molecule type" value="Genomic_DNA"/>
</dbReference>
<dbReference type="SMART" id="SM00530">
    <property type="entry name" value="HTH_XRE"/>
    <property type="match status" value="1"/>
</dbReference>
<dbReference type="InterPro" id="IPR001387">
    <property type="entry name" value="Cro/C1-type_HTH"/>
</dbReference>